<comment type="caution">
    <text evidence="5">The sequence shown here is derived from an EMBL/GenBank/DDBJ whole genome shotgun (WGS) entry which is preliminary data.</text>
</comment>
<sequence>MTQLRTVHVLGGEGTGSGAHLGSLATGLLARGVRVTVCAPAQLRRAPGFPAAGIRFVPVPRRSDPLSLAALRSACAGADVVHAHDPHAAVRAALALGPRRVPDPPLVLTWHGRPPADGLRGRALRLLETRAVRASAVVLAASTELVDRARHRGARDARLGAVALPVPRPEPAPADAKPRAELGAMDRALVVVAGPLEPHQGYDTLLRAARRWRKPGPAPLIAVVGEGRHRAALQRWIDAERLPVRLLGRRDDLPALMASADLAVLPGRWEGRSPLAQQALRLGVPLVAAAVDGVPELVGEAAELVPYGDAGALAAAVPALLGDPDRRAALAAAGPLRARRWPTEDQTVAQVLGVYDELAARA</sequence>
<dbReference type="PANTHER" id="PTHR45947">
    <property type="entry name" value="SULFOQUINOVOSYL TRANSFERASE SQD2"/>
    <property type="match status" value="1"/>
</dbReference>
<reference evidence="5" key="1">
    <citation type="submission" date="2022-08" db="EMBL/GenBank/DDBJ databases">
        <authorList>
            <person name="Somphong A."/>
            <person name="Phongsopitanun W."/>
        </authorList>
    </citation>
    <scope>NUCLEOTIDE SEQUENCE</scope>
    <source>
        <strain evidence="5">LP05-1</strain>
    </source>
</reference>
<keyword evidence="1" id="KW-0328">Glycosyltransferase</keyword>
<dbReference type="SUPFAM" id="SSF53756">
    <property type="entry name" value="UDP-Glycosyltransferase/glycogen phosphorylase"/>
    <property type="match status" value="1"/>
</dbReference>
<evidence type="ECO:0000313" key="6">
    <source>
        <dbReference type="Proteomes" id="UP001431313"/>
    </source>
</evidence>
<dbReference type="EMBL" id="JANUGQ010000021">
    <property type="protein sequence ID" value="MCS0638296.1"/>
    <property type="molecule type" value="Genomic_DNA"/>
</dbReference>
<dbReference type="Gene3D" id="3.40.50.2000">
    <property type="entry name" value="Glycogen Phosphorylase B"/>
    <property type="match status" value="2"/>
</dbReference>
<keyword evidence="6" id="KW-1185">Reference proteome</keyword>
<dbReference type="Pfam" id="PF00534">
    <property type="entry name" value="Glycos_transf_1"/>
    <property type="match status" value="1"/>
</dbReference>
<gene>
    <name evidence="5" type="ORF">NX801_22105</name>
</gene>
<dbReference type="Pfam" id="PF13579">
    <property type="entry name" value="Glyco_trans_4_4"/>
    <property type="match status" value="1"/>
</dbReference>
<organism evidence="5 6">
    <name type="scientific">Streptomyces pyxinae</name>
    <dbReference type="NCBI Taxonomy" id="2970734"/>
    <lineage>
        <taxon>Bacteria</taxon>
        <taxon>Bacillati</taxon>
        <taxon>Actinomycetota</taxon>
        <taxon>Actinomycetes</taxon>
        <taxon>Kitasatosporales</taxon>
        <taxon>Streptomycetaceae</taxon>
        <taxon>Streptomyces</taxon>
    </lineage>
</organism>
<evidence type="ECO:0000259" key="3">
    <source>
        <dbReference type="Pfam" id="PF00534"/>
    </source>
</evidence>
<keyword evidence="2" id="KW-0808">Transferase</keyword>
<name>A0ABT2CNM4_9ACTN</name>
<dbReference type="CDD" id="cd03801">
    <property type="entry name" value="GT4_PimA-like"/>
    <property type="match status" value="1"/>
</dbReference>
<dbReference type="RefSeq" id="WP_258789572.1">
    <property type="nucleotide sequence ID" value="NZ_JANUGQ010000021.1"/>
</dbReference>
<evidence type="ECO:0000256" key="2">
    <source>
        <dbReference type="ARBA" id="ARBA00022679"/>
    </source>
</evidence>
<dbReference type="InterPro" id="IPR001296">
    <property type="entry name" value="Glyco_trans_1"/>
</dbReference>
<feature type="domain" description="Glycosyltransferase subfamily 4-like N-terminal" evidence="4">
    <location>
        <begin position="15"/>
        <end position="159"/>
    </location>
</feature>
<evidence type="ECO:0000256" key="1">
    <source>
        <dbReference type="ARBA" id="ARBA00022676"/>
    </source>
</evidence>
<evidence type="ECO:0000259" key="4">
    <source>
        <dbReference type="Pfam" id="PF13579"/>
    </source>
</evidence>
<feature type="domain" description="Glycosyl transferase family 1" evidence="3">
    <location>
        <begin position="184"/>
        <end position="334"/>
    </location>
</feature>
<evidence type="ECO:0000313" key="5">
    <source>
        <dbReference type="EMBL" id="MCS0638296.1"/>
    </source>
</evidence>
<dbReference type="PANTHER" id="PTHR45947:SF3">
    <property type="entry name" value="SULFOQUINOVOSYL TRANSFERASE SQD2"/>
    <property type="match status" value="1"/>
</dbReference>
<protein>
    <submittedName>
        <fullName evidence="5">Glycosyltransferase family 4 protein</fullName>
    </submittedName>
</protein>
<dbReference type="InterPro" id="IPR028098">
    <property type="entry name" value="Glyco_trans_4-like_N"/>
</dbReference>
<dbReference type="InterPro" id="IPR050194">
    <property type="entry name" value="Glycosyltransferase_grp1"/>
</dbReference>
<proteinExistence type="predicted"/>
<dbReference type="Proteomes" id="UP001431313">
    <property type="component" value="Unassembled WGS sequence"/>
</dbReference>
<accession>A0ABT2CNM4</accession>